<dbReference type="Gene3D" id="3.30.450.40">
    <property type="match status" value="1"/>
</dbReference>
<comment type="caution">
    <text evidence="1">The sequence shown here is derived from an EMBL/GenBank/DDBJ whole genome shotgun (WGS) entry which is preliminary data.</text>
</comment>
<dbReference type="AlphaFoldDB" id="A0A1F6DGU7"/>
<sequence>MALYSKVQRENLDVIEKINAVFLGTRDFRQLAERAVNLMTAELKSEGILSASIFRVHADENRLYAYAFSSRAFDAVNKLYPKKFSELSVSMDEYSNLLVKAVQRKEEQESDHLYDFARPALNEMVSAAVQRLVGAKHGIAYPLRLKQGKATGVVLFSVGDQAIDARQRVLLEAFR</sequence>
<reference evidence="1 2" key="1">
    <citation type="journal article" date="2016" name="Nat. Commun.">
        <title>Thousands of microbial genomes shed light on interconnected biogeochemical processes in an aquifer system.</title>
        <authorList>
            <person name="Anantharaman K."/>
            <person name="Brown C.T."/>
            <person name="Hug L.A."/>
            <person name="Sharon I."/>
            <person name="Castelle C.J."/>
            <person name="Probst A.J."/>
            <person name="Thomas B.C."/>
            <person name="Singh A."/>
            <person name="Wilkins M.J."/>
            <person name="Karaoz U."/>
            <person name="Brodie E.L."/>
            <person name="Williams K.H."/>
            <person name="Hubbard S.S."/>
            <person name="Banfield J.F."/>
        </authorList>
    </citation>
    <scope>NUCLEOTIDE SEQUENCE [LARGE SCALE GENOMIC DNA]</scope>
</reference>
<dbReference type="InterPro" id="IPR029016">
    <property type="entry name" value="GAF-like_dom_sf"/>
</dbReference>
<dbReference type="SUPFAM" id="SSF55781">
    <property type="entry name" value="GAF domain-like"/>
    <property type="match status" value="1"/>
</dbReference>
<evidence type="ECO:0008006" key="3">
    <source>
        <dbReference type="Google" id="ProtNLM"/>
    </source>
</evidence>
<name>A0A1F6DGU7_9BACT</name>
<evidence type="ECO:0000313" key="2">
    <source>
        <dbReference type="Proteomes" id="UP000178042"/>
    </source>
</evidence>
<organism evidence="1 2">
    <name type="scientific">Candidatus Kaiserbacteria bacterium RIFCSPHIGHO2_02_FULL_49_16</name>
    <dbReference type="NCBI Taxonomy" id="1798490"/>
    <lineage>
        <taxon>Bacteria</taxon>
        <taxon>Candidatus Kaiseribacteriota</taxon>
    </lineage>
</organism>
<dbReference type="EMBL" id="MFLD01000011">
    <property type="protein sequence ID" value="OGG60601.1"/>
    <property type="molecule type" value="Genomic_DNA"/>
</dbReference>
<accession>A0A1F6DGU7</accession>
<gene>
    <name evidence="1" type="ORF">A3C86_04905</name>
</gene>
<protein>
    <recommendedName>
        <fullName evidence="3">GAF domain-containing protein</fullName>
    </recommendedName>
</protein>
<evidence type="ECO:0000313" key="1">
    <source>
        <dbReference type="EMBL" id="OGG60601.1"/>
    </source>
</evidence>
<dbReference type="Proteomes" id="UP000178042">
    <property type="component" value="Unassembled WGS sequence"/>
</dbReference>
<proteinExistence type="predicted"/>